<gene>
    <name evidence="2" type="ordered locus">MHF_1083</name>
</gene>
<accession>F6FJH8</accession>
<dbReference type="EMBL" id="CP002808">
    <property type="protein sequence ID" value="AEG73333.1"/>
    <property type="molecule type" value="Genomic_DNA"/>
</dbReference>
<dbReference type="KEGG" id="mhf:MHF_1083"/>
<dbReference type="HOGENOM" id="CLU_096783_0_0_14"/>
<feature type="region of interest" description="Disordered" evidence="1">
    <location>
        <begin position="61"/>
        <end position="86"/>
    </location>
</feature>
<reference key="2">
    <citation type="submission" date="2011-05" db="EMBL/GenBank/DDBJ databases">
        <title>The Genome of Mycoplasma haemofelis Strain Ohio2, a pathogenic hemoplasma of the cat.</title>
        <authorList>
            <person name="Santos A.P."/>
            <person name="Guimaraes A.M.S."/>
            <person name="SanMiguel P.J."/>
            <person name="Martin S.W."/>
            <person name="Messick J.B."/>
        </authorList>
    </citation>
    <scope>NUCLEOTIDE SEQUENCE</scope>
    <source>
        <strain>Ohio2</strain>
    </source>
</reference>
<evidence type="ECO:0000256" key="1">
    <source>
        <dbReference type="SAM" id="MobiDB-lite"/>
    </source>
</evidence>
<dbReference type="Proteomes" id="UP000007952">
    <property type="component" value="Chromosome"/>
</dbReference>
<name>F6FJH8_MYCHI</name>
<proteinExistence type="predicted"/>
<evidence type="ECO:0000313" key="2">
    <source>
        <dbReference type="EMBL" id="AEG73333.1"/>
    </source>
</evidence>
<dbReference type="STRING" id="859194.MHF_1083"/>
<reference evidence="2 3" key="1">
    <citation type="journal article" date="2011" name="J. Bacteriol.">
        <title>Complete genome sequences of two hemotropic Mycoplasmas, Mycoplasma haemofelis strain Ohio2 and Mycoplasma suis strain Illinois.</title>
        <authorList>
            <person name="Messick J.B."/>
            <person name="Santos A.P."/>
            <person name="Guimaraes A.M."/>
        </authorList>
    </citation>
    <scope>NUCLEOTIDE SEQUENCE [LARGE SCALE GENOMIC DNA]</scope>
    <source>
        <strain evidence="2 3">Ohio2</strain>
    </source>
</reference>
<evidence type="ECO:0000313" key="3">
    <source>
        <dbReference type="Proteomes" id="UP000007952"/>
    </source>
</evidence>
<dbReference type="AlphaFoldDB" id="F6FJH8"/>
<sequence length="203" mass="22274">MNKAIPISLGAAGAGGLGLGGWALSRSKVTDPYKEKYSFAILKDGDSSLWDKKFKSLENANPTHETLRKATGSVGDESTRKSHHKNGCREIYESSVKDDKYLDDFKKYCSKNNEDAIGGSWIAVGTEDSVSPSKWNDKLKALKGKKDQETLQALKTLAGKVTDSPDKAQRDELKKWCDGQKSELFLGDNDPFTNGIKSYCIDG</sequence>
<protein>
    <submittedName>
        <fullName evidence="2">Uncharacterized protein</fullName>
    </submittedName>
</protein>
<organism evidence="2 3">
    <name type="scientific">Mycoplasma haemofelis (strain Ohio2)</name>
    <dbReference type="NCBI Taxonomy" id="859194"/>
    <lineage>
        <taxon>Bacteria</taxon>
        <taxon>Bacillati</taxon>
        <taxon>Mycoplasmatota</taxon>
        <taxon>Mollicutes</taxon>
        <taxon>Mycoplasmataceae</taxon>
        <taxon>Mycoplasma</taxon>
    </lineage>
</organism>
<dbReference type="BioCyc" id="MHAE859194:G1GR7-1075-MONOMER"/>